<accession>A0ABD8B391</accession>
<organism evidence="1 2">
    <name type="scientific">Paenibacillus amylolyticus</name>
    <dbReference type="NCBI Taxonomy" id="1451"/>
    <lineage>
        <taxon>Bacteria</taxon>
        <taxon>Bacillati</taxon>
        <taxon>Bacillota</taxon>
        <taxon>Bacilli</taxon>
        <taxon>Bacillales</taxon>
        <taxon>Paenibacillaceae</taxon>
        <taxon>Paenibacillus</taxon>
    </lineage>
</organism>
<geneLocation type="plasmid" evidence="1 2">
    <name>pY5S7-2</name>
</geneLocation>
<keyword evidence="1" id="KW-0614">Plasmid</keyword>
<sequence length="45" mass="5080">MKGEGTVVHMAVTRTEAWGQRDFRCPHGEVSDAERSEATQCMVER</sequence>
<reference evidence="1 2" key="1">
    <citation type="submission" date="2024-02" db="EMBL/GenBank/DDBJ databases">
        <title>Complete sequences of two Paenibacillus sp. strains and one Lysinibacillus strain isolated from the environment on STAA medium highlight biotechnological potential.</title>
        <authorList>
            <person name="Attere S.A."/>
            <person name="Piche L.C."/>
            <person name="Intertaglia L."/>
            <person name="Lami R."/>
            <person name="Charette S.J."/>
            <person name="Vincent A.T."/>
        </authorList>
    </citation>
    <scope>NUCLEOTIDE SEQUENCE [LARGE SCALE GENOMIC DNA]</scope>
    <source>
        <strain evidence="1 2">Y5S-7</strain>
        <plasmid evidence="1 2">pY5S7-2</plasmid>
    </source>
</reference>
<protein>
    <submittedName>
        <fullName evidence="1">Uncharacterized protein</fullName>
    </submittedName>
</protein>
<dbReference type="Proteomes" id="UP001364764">
    <property type="component" value="Plasmid pY5S7-2"/>
</dbReference>
<dbReference type="EMBL" id="CP145894">
    <property type="protein sequence ID" value="WWP24160.1"/>
    <property type="molecule type" value="Genomic_DNA"/>
</dbReference>
<dbReference type="AlphaFoldDB" id="A0ABD8B391"/>
<dbReference type="GeneID" id="93480178"/>
<dbReference type="RefSeq" id="WP_338709251.1">
    <property type="nucleotide sequence ID" value="NZ_CP145894.1"/>
</dbReference>
<evidence type="ECO:0000313" key="2">
    <source>
        <dbReference type="Proteomes" id="UP001364764"/>
    </source>
</evidence>
<name>A0ABD8B391_PAEAM</name>
<evidence type="ECO:0000313" key="1">
    <source>
        <dbReference type="EMBL" id="WWP24160.1"/>
    </source>
</evidence>
<gene>
    <name evidence="1" type="ORF">V6668_31895</name>
</gene>
<proteinExistence type="predicted"/>